<accession>A0ABS8UKF0</accession>
<reference evidence="1 2" key="1">
    <citation type="journal article" date="2021" name="BMC Genomics">
        <title>Datura genome reveals duplications of psychoactive alkaloid biosynthetic genes and high mutation rate following tissue culture.</title>
        <authorList>
            <person name="Rajewski A."/>
            <person name="Carter-House D."/>
            <person name="Stajich J."/>
            <person name="Litt A."/>
        </authorList>
    </citation>
    <scope>NUCLEOTIDE SEQUENCE [LARGE SCALE GENOMIC DNA]</scope>
    <source>
        <strain evidence="1">AR-01</strain>
    </source>
</reference>
<dbReference type="Proteomes" id="UP000823775">
    <property type="component" value="Unassembled WGS sequence"/>
</dbReference>
<keyword evidence="2" id="KW-1185">Reference proteome</keyword>
<proteinExistence type="predicted"/>
<protein>
    <submittedName>
        <fullName evidence="1">Uncharacterized protein</fullName>
    </submittedName>
</protein>
<evidence type="ECO:0000313" key="1">
    <source>
        <dbReference type="EMBL" id="MCD9559372.1"/>
    </source>
</evidence>
<evidence type="ECO:0000313" key="2">
    <source>
        <dbReference type="Proteomes" id="UP000823775"/>
    </source>
</evidence>
<sequence>MTDSNKSVLNLLESSRREEDLVILVGFGSFSGGLQNRPVTERDLVKERSGGWFSGGVWFHRKRERERERRGGWCCDGICPAEGKKLRVCGCLSMVHWRLCDWCFRLSSGRKGDGEEERKERLLVFFSGRGEKRSERRSVPEQ</sequence>
<dbReference type="EMBL" id="JACEIK010002140">
    <property type="protein sequence ID" value="MCD9559372.1"/>
    <property type="molecule type" value="Genomic_DNA"/>
</dbReference>
<organism evidence="1 2">
    <name type="scientific">Datura stramonium</name>
    <name type="common">Jimsonweed</name>
    <name type="synonym">Common thornapple</name>
    <dbReference type="NCBI Taxonomy" id="4076"/>
    <lineage>
        <taxon>Eukaryota</taxon>
        <taxon>Viridiplantae</taxon>
        <taxon>Streptophyta</taxon>
        <taxon>Embryophyta</taxon>
        <taxon>Tracheophyta</taxon>
        <taxon>Spermatophyta</taxon>
        <taxon>Magnoliopsida</taxon>
        <taxon>eudicotyledons</taxon>
        <taxon>Gunneridae</taxon>
        <taxon>Pentapetalae</taxon>
        <taxon>asterids</taxon>
        <taxon>lamiids</taxon>
        <taxon>Solanales</taxon>
        <taxon>Solanaceae</taxon>
        <taxon>Solanoideae</taxon>
        <taxon>Datureae</taxon>
        <taxon>Datura</taxon>
    </lineage>
</organism>
<gene>
    <name evidence="1" type="ORF">HAX54_017291</name>
</gene>
<name>A0ABS8UKF0_DATST</name>
<comment type="caution">
    <text evidence="1">The sequence shown here is derived from an EMBL/GenBank/DDBJ whole genome shotgun (WGS) entry which is preliminary data.</text>
</comment>